<keyword evidence="3" id="KW-0106">Calcium</keyword>
<dbReference type="Gene3D" id="2.70.98.10">
    <property type="match status" value="1"/>
</dbReference>
<dbReference type="NCBIfam" id="TIGR01180">
    <property type="entry name" value="aman2_put"/>
    <property type="match status" value="1"/>
</dbReference>
<dbReference type="InterPro" id="IPR008928">
    <property type="entry name" value="6-hairpin_glycosidase_sf"/>
</dbReference>
<dbReference type="GO" id="GO:0006516">
    <property type="term" value="P:glycoprotein catabolic process"/>
    <property type="evidence" value="ECO:0007669"/>
    <property type="project" value="TreeGrafter"/>
</dbReference>
<evidence type="ECO:0000313" key="9">
    <source>
        <dbReference type="Proteomes" id="UP000823771"/>
    </source>
</evidence>
<dbReference type="GO" id="GO:0005975">
    <property type="term" value="P:carbohydrate metabolic process"/>
    <property type="evidence" value="ECO:0007669"/>
    <property type="project" value="InterPro"/>
</dbReference>
<dbReference type="Pfam" id="PF24135">
    <property type="entry name" value="DUF7402"/>
    <property type="match status" value="1"/>
</dbReference>
<evidence type="ECO:0000259" key="7">
    <source>
        <dbReference type="Pfam" id="PF24135"/>
    </source>
</evidence>
<protein>
    <submittedName>
        <fullName evidence="8">GH92 family glycosyl hydrolase</fullName>
        <ecNumber evidence="8">3.2.1.-</ecNumber>
    </submittedName>
</protein>
<dbReference type="GO" id="GO:0030246">
    <property type="term" value="F:carbohydrate binding"/>
    <property type="evidence" value="ECO:0007669"/>
    <property type="project" value="InterPro"/>
</dbReference>
<dbReference type="Gene3D" id="2.60.120.260">
    <property type="entry name" value="Galactose-binding domain-like"/>
    <property type="match status" value="1"/>
</dbReference>
<comment type="cofactor">
    <cofactor evidence="1">
        <name>Ca(2+)</name>
        <dbReference type="ChEBI" id="CHEBI:29108"/>
    </cofactor>
</comment>
<dbReference type="AlphaFoldDB" id="A0A9D9IS39"/>
<keyword evidence="8" id="KW-0378">Hydrolase</keyword>
<dbReference type="PANTHER" id="PTHR12143:SF39">
    <property type="entry name" value="SECRETED PROTEIN"/>
    <property type="match status" value="1"/>
</dbReference>
<dbReference type="Gene3D" id="3.30.2080.10">
    <property type="entry name" value="GH92 mannosidase domain"/>
    <property type="match status" value="1"/>
</dbReference>
<feature type="signal peptide" evidence="4">
    <location>
        <begin position="1"/>
        <end position="21"/>
    </location>
</feature>
<evidence type="ECO:0000256" key="4">
    <source>
        <dbReference type="SAM" id="SignalP"/>
    </source>
</evidence>
<comment type="subunit">
    <text evidence="2">Monomer.</text>
</comment>
<reference evidence="8" key="1">
    <citation type="submission" date="2020-10" db="EMBL/GenBank/DDBJ databases">
        <authorList>
            <person name="Gilroy R."/>
        </authorList>
    </citation>
    <scope>NUCLEOTIDE SEQUENCE</scope>
    <source>
        <strain evidence="8">2478</strain>
    </source>
</reference>
<dbReference type="Gene3D" id="1.20.1610.10">
    <property type="entry name" value="alpha-1,2-mannosidases domains"/>
    <property type="match status" value="1"/>
</dbReference>
<reference evidence="8" key="2">
    <citation type="journal article" date="2021" name="PeerJ">
        <title>Extensive microbial diversity within the chicken gut microbiome revealed by metagenomics and culture.</title>
        <authorList>
            <person name="Gilroy R."/>
            <person name="Ravi A."/>
            <person name="Getino M."/>
            <person name="Pursley I."/>
            <person name="Horton D.L."/>
            <person name="Alikhan N.F."/>
            <person name="Baker D."/>
            <person name="Gharbi K."/>
            <person name="Hall N."/>
            <person name="Watson M."/>
            <person name="Adriaenssens E.M."/>
            <person name="Foster-Nyarko E."/>
            <person name="Jarju S."/>
            <person name="Secka A."/>
            <person name="Antonio M."/>
            <person name="Oren A."/>
            <person name="Chaudhuri R.R."/>
            <person name="La Ragione R."/>
            <person name="Hildebrand F."/>
            <person name="Pallen M.J."/>
        </authorList>
    </citation>
    <scope>NUCLEOTIDE SEQUENCE</scope>
    <source>
        <strain evidence="8">2478</strain>
    </source>
</reference>
<dbReference type="EC" id="3.2.1.-" evidence="8"/>
<organism evidence="8 9">
    <name type="scientific">Candidatus Cryptobacteroides excrementipullorum</name>
    <dbReference type="NCBI Taxonomy" id="2840761"/>
    <lineage>
        <taxon>Bacteria</taxon>
        <taxon>Pseudomonadati</taxon>
        <taxon>Bacteroidota</taxon>
        <taxon>Bacteroidia</taxon>
        <taxon>Bacteroidales</taxon>
        <taxon>Candidatus Cryptobacteroides</taxon>
    </lineage>
</organism>
<dbReference type="Gene3D" id="1.20.1050.60">
    <property type="entry name" value="alpha-1,2-mannosidase"/>
    <property type="match status" value="1"/>
</dbReference>
<dbReference type="EMBL" id="JADILZ010000004">
    <property type="protein sequence ID" value="MBO8477330.1"/>
    <property type="molecule type" value="Genomic_DNA"/>
</dbReference>
<feature type="domain" description="Glycosyl hydrolase family 92" evidence="5">
    <location>
        <begin position="423"/>
        <end position="903"/>
    </location>
</feature>
<feature type="domain" description="Glycosyl hydrolase family 92 N-terminal" evidence="6">
    <location>
        <begin position="170"/>
        <end position="417"/>
    </location>
</feature>
<keyword evidence="4" id="KW-0732">Signal</keyword>
<feature type="chain" id="PRO_5039265238" evidence="4">
    <location>
        <begin position="22"/>
        <end position="918"/>
    </location>
</feature>
<feature type="domain" description="DUF7402" evidence="7">
    <location>
        <begin position="25"/>
        <end position="158"/>
    </location>
</feature>
<sequence length="918" mass="103215">MSQKRLYILVLSCVASVMAYAGPSNIAPQAKVTASSYYGDGLPENVVDGKSRIMDRFEWVSGAEMPYWQQMQFPWIRLDWAEEKCINKVILYDRPTAAAHTPGGVLTFSDGSRVSVTAIPNDGSPKVVEFPARKVTWMRFDPSDAVGSHIGLSEIEVFPAYDDYGDYVSWVDPYIETTKGRFFFFVTGSLPFGMISAAPMTRNRNQYGGGYNYNSTEVLGFPQIHNWVIAGLTFMPVTGEVDMTGGEQVWKSSFTHDDEIVQPGYHKIFLDDYGLNVEQTVTQRVSMYRVTAAEDGDVKLMLNLGGYIGSTTMVNASVDKVSDTRIEGSFDTYGRHWGGPENVKVYFAAEFEKPFRQMDGWADKERYYDIRTLEGSGEITRRAPNEELSYLDSPTSGVYVDYPAEAGEEFKVKLSISYVSCENAWENMSSECDHWDFDSVRSAARDEWNAWLGRIDVRGGTPQQKVKFYTDLWHVLLGRHKLNDANGQYTDLTQGRRYYSYTVDLRPKVRQLPAGADGKPLFNMYNSDSFWLTQWNLNILWGLAWPEVLDDFSASLIQYADNGKFIPRGPCGGGYTYIMTGCPATPLIVSTYNKGLMTKTDPEHAYQAMKWNHSLEGIISIDSSYLTRGYITGNAGRTLEANFQDWALAQMAGRLGHRKDMKYFLGRSGGWHSLYREDRKLIFPKDAEGRWVTDNPLDGNGWVEANAWQGTWSVSHGLRELSALMGGDDVLCDSLEHAFRMAEPQDFIFGYGSGYVSYANQPGCSNAHVFSWAGKPWLTQYWVRKVQHQAYGATTPDFGYGGHDEDQGQMGGVSALMAMGLFSVRGTAAADPEYEITAPVFDEITISLDKRYYSGDEFRIRTYGNSAENCYIQKVKLNGKDLNTFWFPHSVFSEGGLLEIWLGPEPNMDWGVAGYPAK</sequence>
<dbReference type="Pfam" id="PF17678">
    <property type="entry name" value="Glyco_hydro_92N"/>
    <property type="match status" value="1"/>
</dbReference>
<evidence type="ECO:0000259" key="6">
    <source>
        <dbReference type="Pfam" id="PF17678"/>
    </source>
</evidence>
<dbReference type="GO" id="GO:0000224">
    <property type="term" value="F:peptide-N4-(N-acetyl-beta-glucosaminyl)asparagine amidase activity"/>
    <property type="evidence" value="ECO:0007669"/>
    <property type="project" value="TreeGrafter"/>
</dbReference>
<dbReference type="SUPFAM" id="SSF48208">
    <property type="entry name" value="Six-hairpin glycosidases"/>
    <property type="match status" value="1"/>
</dbReference>
<dbReference type="SUPFAM" id="SSF49785">
    <property type="entry name" value="Galactose-binding domain-like"/>
    <property type="match status" value="1"/>
</dbReference>
<dbReference type="Pfam" id="PF07971">
    <property type="entry name" value="Glyco_hydro_92"/>
    <property type="match status" value="1"/>
</dbReference>
<dbReference type="InterPro" id="IPR005887">
    <property type="entry name" value="GH92_a_mannosidase_put"/>
</dbReference>
<dbReference type="InterPro" id="IPR050883">
    <property type="entry name" value="PNGase"/>
</dbReference>
<dbReference type="InterPro" id="IPR008979">
    <property type="entry name" value="Galactose-bd-like_sf"/>
</dbReference>
<dbReference type="Proteomes" id="UP000823771">
    <property type="component" value="Unassembled WGS sequence"/>
</dbReference>
<evidence type="ECO:0000256" key="2">
    <source>
        <dbReference type="ARBA" id="ARBA00011245"/>
    </source>
</evidence>
<dbReference type="PANTHER" id="PTHR12143">
    <property type="entry name" value="PEPTIDE N-GLYCANASE PNGASE -RELATED"/>
    <property type="match status" value="1"/>
</dbReference>
<evidence type="ECO:0000256" key="3">
    <source>
        <dbReference type="ARBA" id="ARBA00022837"/>
    </source>
</evidence>
<proteinExistence type="predicted"/>
<dbReference type="InterPro" id="IPR055826">
    <property type="entry name" value="DUF7402"/>
</dbReference>
<dbReference type="InterPro" id="IPR012939">
    <property type="entry name" value="Glyco_hydro_92"/>
</dbReference>
<keyword evidence="8" id="KW-0326">Glycosidase</keyword>
<evidence type="ECO:0000259" key="5">
    <source>
        <dbReference type="Pfam" id="PF07971"/>
    </source>
</evidence>
<dbReference type="InterPro" id="IPR041371">
    <property type="entry name" value="GH92_N"/>
</dbReference>
<name>A0A9D9IS39_9BACT</name>
<accession>A0A9D9IS39</accession>
<evidence type="ECO:0000313" key="8">
    <source>
        <dbReference type="EMBL" id="MBO8477330.1"/>
    </source>
</evidence>
<dbReference type="InterPro" id="IPR014718">
    <property type="entry name" value="GH-type_carb-bd"/>
</dbReference>
<dbReference type="GO" id="GO:0005829">
    <property type="term" value="C:cytosol"/>
    <property type="evidence" value="ECO:0007669"/>
    <property type="project" value="TreeGrafter"/>
</dbReference>
<evidence type="ECO:0000256" key="1">
    <source>
        <dbReference type="ARBA" id="ARBA00001913"/>
    </source>
</evidence>
<gene>
    <name evidence="8" type="ORF">IAB80_00260</name>
</gene>
<dbReference type="GO" id="GO:0016798">
    <property type="term" value="F:hydrolase activity, acting on glycosyl bonds"/>
    <property type="evidence" value="ECO:0007669"/>
    <property type="project" value="UniProtKB-KW"/>
</dbReference>
<comment type="caution">
    <text evidence="8">The sequence shown here is derived from an EMBL/GenBank/DDBJ whole genome shotgun (WGS) entry which is preliminary data.</text>
</comment>